<name>A0A239IZ32_9ACTN</name>
<protein>
    <submittedName>
        <fullName evidence="1">Uncharacterized protein</fullName>
    </submittedName>
</protein>
<dbReference type="Proteomes" id="UP000198415">
    <property type="component" value="Unassembled WGS sequence"/>
</dbReference>
<keyword evidence="2" id="KW-1185">Reference proteome</keyword>
<gene>
    <name evidence="1" type="ORF">SAMN06264365_13177</name>
</gene>
<reference evidence="1 2" key="1">
    <citation type="submission" date="2017-06" db="EMBL/GenBank/DDBJ databases">
        <authorList>
            <person name="Kim H.J."/>
            <person name="Triplett B.A."/>
        </authorList>
    </citation>
    <scope>NUCLEOTIDE SEQUENCE [LARGE SCALE GENOMIC DNA]</scope>
    <source>
        <strain evidence="1 2">DSM 43151</strain>
    </source>
</reference>
<accession>A0A239IZ32</accession>
<sequence length="188" mass="20379">MVNAAETLADAAQAAGVEEDGFEMFIEKLARDEQHQELLVRVLSAAQDSAMRDKRRALGRVLANAADETGTKVDSELADARVIADLDAVHVRVLRIMSEAPRHLAEYATAHGVDPQSARRWYPYSIAAADSGLADAAPGALLVLERHSLITKISENHTPHGGWEPEYEITGYGDHFVRLLATPEAAAD</sequence>
<evidence type="ECO:0000313" key="2">
    <source>
        <dbReference type="Proteomes" id="UP000198415"/>
    </source>
</evidence>
<proteinExistence type="predicted"/>
<organism evidence="1 2">
    <name type="scientific">Actinoplanes regularis</name>
    <dbReference type="NCBI Taxonomy" id="52697"/>
    <lineage>
        <taxon>Bacteria</taxon>
        <taxon>Bacillati</taxon>
        <taxon>Actinomycetota</taxon>
        <taxon>Actinomycetes</taxon>
        <taxon>Micromonosporales</taxon>
        <taxon>Micromonosporaceae</taxon>
        <taxon>Actinoplanes</taxon>
    </lineage>
</organism>
<dbReference type="EMBL" id="FZNR01000031">
    <property type="protein sequence ID" value="SNS98652.1"/>
    <property type="molecule type" value="Genomic_DNA"/>
</dbReference>
<dbReference type="AlphaFoldDB" id="A0A239IZ32"/>
<evidence type="ECO:0000313" key="1">
    <source>
        <dbReference type="EMBL" id="SNS98652.1"/>
    </source>
</evidence>